<reference evidence="1" key="1">
    <citation type="submission" date="2020-08" db="EMBL/GenBank/DDBJ databases">
        <title>Multicomponent nature underlies the extraordinary mechanical properties of spider dragline silk.</title>
        <authorList>
            <person name="Kono N."/>
            <person name="Nakamura H."/>
            <person name="Mori M."/>
            <person name="Yoshida Y."/>
            <person name="Ohtoshi R."/>
            <person name="Malay A.D."/>
            <person name="Moran D.A.P."/>
            <person name="Tomita M."/>
            <person name="Numata K."/>
            <person name="Arakawa K."/>
        </authorList>
    </citation>
    <scope>NUCLEOTIDE SEQUENCE</scope>
</reference>
<gene>
    <name evidence="1" type="ORF">TNIN_454801</name>
</gene>
<name>A0A8X6XZR0_9ARAC</name>
<comment type="caution">
    <text evidence="1">The sequence shown here is derived from an EMBL/GenBank/DDBJ whole genome shotgun (WGS) entry which is preliminary data.</text>
</comment>
<evidence type="ECO:0000313" key="1">
    <source>
        <dbReference type="EMBL" id="GFY62622.1"/>
    </source>
</evidence>
<dbReference type="EMBL" id="BMAV01014321">
    <property type="protein sequence ID" value="GFY62622.1"/>
    <property type="molecule type" value="Genomic_DNA"/>
</dbReference>
<sequence length="97" mass="10975">MGSSQTVTGELKAAQGQLIDENGSSLYRNVKVVLHMLHNGQTERHQMDLQKRVSSHSRTVTVFFSPYFGMRLFQTVVNDNFERQKEPARPSPLVLDG</sequence>
<accession>A0A8X6XZR0</accession>
<protein>
    <submittedName>
        <fullName evidence="1">Uncharacterized protein</fullName>
    </submittedName>
</protein>
<dbReference type="AlphaFoldDB" id="A0A8X6XZR0"/>
<keyword evidence="2" id="KW-1185">Reference proteome</keyword>
<evidence type="ECO:0000313" key="2">
    <source>
        <dbReference type="Proteomes" id="UP000886998"/>
    </source>
</evidence>
<organism evidence="1 2">
    <name type="scientific">Trichonephila inaurata madagascariensis</name>
    <dbReference type="NCBI Taxonomy" id="2747483"/>
    <lineage>
        <taxon>Eukaryota</taxon>
        <taxon>Metazoa</taxon>
        <taxon>Ecdysozoa</taxon>
        <taxon>Arthropoda</taxon>
        <taxon>Chelicerata</taxon>
        <taxon>Arachnida</taxon>
        <taxon>Araneae</taxon>
        <taxon>Araneomorphae</taxon>
        <taxon>Entelegynae</taxon>
        <taxon>Araneoidea</taxon>
        <taxon>Nephilidae</taxon>
        <taxon>Trichonephila</taxon>
        <taxon>Trichonephila inaurata</taxon>
    </lineage>
</organism>
<proteinExistence type="predicted"/>
<dbReference type="Proteomes" id="UP000886998">
    <property type="component" value="Unassembled WGS sequence"/>
</dbReference>